<comment type="caution">
    <text evidence="1">The sequence shown here is derived from an EMBL/GenBank/DDBJ whole genome shotgun (WGS) entry which is preliminary data.</text>
</comment>
<organism evidence="1 2">
    <name type="scientific">Actinomadura parmotrematis</name>
    <dbReference type="NCBI Taxonomy" id="2864039"/>
    <lineage>
        <taxon>Bacteria</taxon>
        <taxon>Bacillati</taxon>
        <taxon>Actinomycetota</taxon>
        <taxon>Actinomycetes</taxon>
        <taxon>Streptosporangiales</taxon>
        <taxon>Thermomonosporaceae</taxon>
        <taxon>Actinomadura</taxon>
    </lineage>
</organism>
<protein>
    <submittedName>
        <fullName evidence="1">Acyl-CoA thioesterase</fullName>
    </submittedName>
</protein>
<dbReference type="CDD" id="cd00586">
    <property type="entry name" value="4HBT"/>
    <property type="match status" value="1"/>
</dbReference>
<evidence type="ECO:0000313" key="2">
    <source>
        <dbReference type="Proteomes" id="UP000774570"/>
    </source>
</evidence>
<dbReference type="RefSeq" id="WP_220169186.1">
    <property type="nucleotide sequence ID" value="NZ_JAIBOA010000019.1"/>
</dbReference>
<gene>
    <name evidence="1" type="ORF">K1Y72_26475</name>
</gene>
<dbReference type="EMBL" id="JAIBOA010000019">
    <property type="protein sequence ID" value="MBW8485949.1"/>
    <property type="molecule type" value="Genomic_DNA"/>
</dbReference>
<dbReference type="Gene3D" id="3.10.129.10">
    <property type="entry name" value="Hotdog Thioesterase"/>
    <property type="match status" value="1"/>
</dbReference>
<evidence type="ECO:0000313" key="1">
    <source>
        <dbReference type="EMBL" id="MBW8485949.1"/>
    </source>
</evidence>
<dbReference type="SUPFAM" id="SSF54637">
    <property type="entry name" value="Thioesterase/thiol ester dehydrase-isomerase"/>
    <property type="match status" value="1"/>
</dbReference>
<accession>A0ABS7G243</accession>
<proteinExistence type="predicted"/>
<dbReference type="InterPro" id="IPR029069">
    <property type="entry name" value="HotDog_dom_sf"/>
</dbReference>
<name>A0ABS7G243_9ACTN</name>
<dbReference type="Proteomes" id="UP000774570">
    <property type="component" value="Unassembled WGS sequence"/>
</dbReference>
<keyword evidence="2" id="KW-1185">Reference proteome</keyword>
<dbReference type="Pfam" id="PF13279">
    <property type="entry name" value="4HBT_2"/>
    <property type="match status" value="1"/>
</dbReference>
<reference evidence="1 2" key="1">
    <citation type="submission" date="2021-07" db="EMBL/GenBank/DDBJ databases">
        <title>Actinomadura sp. PM05-2 isolated from lichen.</title>
        <authorList>
            <person name="Somphong A."/>
            <person name="Phongsopitanun W."/>
            <person name="Tanasupawat S."/>
            <person name="Peongsungnone V."/>
        </authorList>
    </citation>
    <scope>NUCLEOTIDE SEQUENCE [LARGE SCALE GENOMIC DNA]</scope>
    <source>
        <strain evidence="1 2">PM05-2</strain>
    </source>
</reference>
<sequence>MSDDEVYTESFTPRFYEIDSQGVMFNMWYLGYVDQAVDGFFIARGLPHSTWRELGVDSHVVHVEVDWSGPVRHADRTEVQISPARIGTRSYTLDFAFRRDGETTATGCVVHATVATDGSGTIPLPARLVAALGEPRPLRAARAG</sequence>